<organism evidence="1 2">
    <name type="scientific">Suillus discolor</name>
    <dbReference type="NCBI Taxonomy" id="1912936"/>
    <lineage>
        <taxon>Eukaryota</taxon>
        <taxon>Fungi</taxon>
        <taxon>Dikarya</taxon>
        <taxon>Basidiomycota</taxon>
        <taxon>Agaricomycotina</taxon>
        <taxon>Agaricomycetes</taxon>
        <taxon>Agaricomycetidae</taxon>
        <taxon>Boletales</taxon>
        <taxon>Suillineae</taxon>
        <taxon>Suillaceae</taxon>
        <taxon>Suillus</taxon>
    </lineage>
</organism>
<sequence length="201" mass="22383">MSHTSVPVPAFHQANGPPQLLPLLTYHTELLYPTTLFVLISSQEEILFSTLRGHVLPPPSCIFIGTSFRTTTPISSRPSTPKVTKAVSFSAEHVSQLGELDQLSMCSSITSMNSNTSKILKPEGEAGCPGRGGYNLEDTLHWDALRFKQFKESVHRYINKHCDTHKSKTHQLPTALISVQNDSSHTFLNYMTIKTVGQWEM</sequence>
<dbReference type="EMBL" id="JABBWM010000154">
    <property type="protein sequence ID" value="KAG2086015.1"/>
    <property type="molecule type" value="Genomic_DNA"/>
</dbReference>
<gene>
    <name evidence="1" type="ORF">F5147DRAFT_781799</name>
</gene>
<comment type="caution">
    <text evidence="1">The sequence shown here is derived from an EMBL/GenBank/DDBJ whole genome shotgun (WGS) entry which is preliminary data.</text>
</comment>
<accession>A0A9P7ERJ0</accession>
<evidence type="ECO:0000313" key="1">
    <source>
        <dbReference type="EMBL" id="KAG2086015.1"/>
    </source>
</evidence>
<keyword evidence="2" id="KW-1185">Reference proteome</keyword>
<dbReference type="RefSeq" id="XP_041284807.1">
    <property type="nucleotide sequence ID" value="XM_041442700.1"/>
</dbReference>
<dbReference type="GeneID" id="64704959"/>
<protein>
    <submittedName>
        <fullName evidence="1">Uncharacterized protein</fullName>
    </submittedName>
</protein>
<dbReference type="AlphaFoldDB" id="A0A9P7ERJ0"/>
<name>A0A9P7ERJ0_9AGAM</name>
<dbReference type="OrthoDB" id="2654320at2759"/>
<evidence type="ECO:0000313" key="2">
    <source>
        <dbReference type="Proteomes" id="UP000823399"/>
    </source>
</evidence>
<proteinExistence type="predicted"/>
<dbReference type="Proteomes" id="UP000823399">
    <property type="component" value="Unassembled WGS sequence"/>
</dbReference>
<reference evidence="1" key="1">
    <citation type="journal article" date="2020" name="New Phytol.">
        <title>Comparative genomics reveals dynamic genome evolution in host specialist ectomycorrhizal fungi.</title>
        <authorList>
            <person name="Lofgren L.A."/>
            <person name="Nguyen N.H."/>
            <person name="Vilgalys R."/>
            <person name="Ruytinx J."/>
            <person name="Liao H.L."/>
            <person name="Branco S."/>
            <person name="Kuo A."/>
            <person name="LaButti K."/>
            <person name="Lipzen A."/>
            <person name="Andreopoulos W."/>
            <person name="Pangilinan J."/>
            <person name="Riley R."/>
            <person name="Hundley H."/>
            <person name="Na H."/>
            <person name="Barry K."/>
            <person name="Grigoriev I.V."/>
            <person name="Stajich J.E."/>
            <person name="Kennedy P.G."/>
        </authorList>
    </citation>
    <scope>NUCLEOTIDE SEQUENCE</scope>
    <source>
        <strain evidence="1">FC423</strain>
    </source>
</reference>